<evidence type="ECO:0000313" key="3">
    <source>
        <dbReference type="EMBL" id="PZX62298.1"/>
    </source>
</evidence>
<dbReference type="Proteomes" id="UP000249720">
    <property type="component" value="Unassembled WGS sequence"/>
</dbReference>
<accession>A0A2W7RNB6</accession>
<dbReference type="AlphaFoldDB" id="A0A2W7RNB6"/>
<dbReference type="PANTHER" id="PTHR11851:SF224">
    <property type="entry name" value="PROCESSING PROTEASE"/>
    <property type="match status" value="1"/>
</dbReference>
<dbReference type="Pfam" id="PF00675">
    <property type="entry name" value="Peptidase_M16"/>
    <property type="match status" value="1"/>
</dbReference>
<proteinExistence type="predicted"/>
<dbReference type="RefSeq" id="WP_111295411.1">
    <property type="nucleotide sequence ID" value="NZ_QKZV01000005.1"/>
</dbReference>
<dbReference type="PANTHER" id="PTHR11851">
    <property type="entry name" value="METALLOPROTEASE"/>
    <property type="match status" value="1"/>
</dbReference>
<feature type="domain" description="Peptidase M16 N-terminal" evidence="1">
    <location>
        <begin position="41"/>
        <end position="161"/>
    </location>
</feature>
<dbReference type="EMBL" id="QKZV01000005">
    <property type="protein sequence ID" value="PZX62298.1"/>
    <property type="molecule type" value="Genomic_DNA"/>
</dbReference>
<sequence>MINRKQQPHITDPIHLPLQLPAAETFTLSNGVQVYAVKAGAQEVVQLELVFDAGNWYEQKNIVAASTNFLLKNGTRHKTAFQLNEQVEMYGAYLNRACYFERASVSLHSLSKFLPQLLPLLVEVLSESVFPEEEIHIYRQNMQQRLSVNLKKPDFVANRLIDAYVFGEQHPYGKYSHLSDYDALTRNEILQFFQQYYQNGQCTVFIAGNLPNNIEALLNHSIGQLPLNGTALVKPEYSIQPAAQKKYFVLNDDNGVQAAIRLALPFPNRHHPDFLKAQLLNTVLGGYFGSRLMSNIREDKGYTYGIHSYIQAFQQQSVWMVSTEAGRQVSEAAIEETYKEMLKLQQQPIDEAELSLVKNFLIGTLLGDIDGPFHIIERWKNYVLNNMPMNYFDITVQNIKSTTAEELQQLAKKYLNPENFYELQVV</sequence>
<dbReference type="GO" id="GO:0046872">
    <property type="term" value="F:metal ion binding"/>
    <property type="evidence" value="ECO:0007669"/>
    <property type="project" value="InterPro"/>
</dbReference>
<evidence type="ECO:0000259" key="1">
    <source>
        <dbReference type="Pfam" id="PF00675"/>
    </source>
</evidence>
<protein>
    <submittedName>
        <fullName evidence="3">Putative Zn-dependent peptidase</fullName>
    </submittedName>
</protein>
<comment type="caution">
    <text evidence="3">The sequence shown here is derived from an EMBL/GenBank/DDBJ whole genome shotgun (WGS) entry which is preliminary data.</text>
</comment>
<dbReference type="InterPro" id="IPR007863">
    <property type="entry name" value="Peptidase_M16_C"/>
</dbReference>
<reference evidence="3 4" key="1">
    <citation type="submission" date="2018-06" db="EMBL/GenBank/DDBJ databases">
        <title>Genomic Encyclopedia of Archaeal and Bacterial Type Strains, Phase II (KMG-II): from individual species to whole genera.</title>
        <authorList>
            <person name="Goeker M."/>
        </authorList>
    </citation>
    <scope>NUCLEOTIDE SEQUENCE [LARGE SCALE GENOMIC DNA]</scope>
    <source>
        <strain evidence="3 4">DSM 23241</strain>
    </source>
</reference>
<dbReference type="SUPFAM" id="SSF63411">
    <property type="entry name" value="LuxS/MPP-like metallohydrolase"/>
    <property type="match status" value="2"/>
</dbReference>
<feature type="domain" description="Peptidase M16 C-terminal" evidence="2">
    <location>
        <begin position="184"/>
        <end position="359"/>
    </location>
</feature>
<dbReference type="Pfam" id="PF05193">
    <property type="entry name" value="Peptidase_M16_C"/>
    <property type="match status" value="1"/>
</dbReference>
<evidence type="ECO:0000313" key="4">
    <source>
        <dbReference type="Proteomes" id="UP000249720"/>
    </source>
</evidence>
<dbReference type="Gene3D" id="3.30.830.10">
    <property type="entry name" value="Metalloenzyme, LuxS/M16 peptidase-like"/>
    <property type="match status" value="2"/>
</dbReference>
<gene>
    <name evidence="3" type="ORF">LX80_01780</name>
</gene>
<name>A0A2W7RNB6_9BACT</name>
<evidence type="ECO:0000259" key="2">
    <source>
        <dbReference type="Pfam" id="PF05193"/>
    </source>
</evidence>
<dbReference type="InterPro" id="IPR011249">
    <property type="entry name" value="Metalloenz_LuxS/M16"/>
</dbReference>
<dbReference type="OrthoDB" id="9811314at2"/>
<keyword evidence="4" id="KW-1185">Reference proteome</keyword>
<dbReference type="InterPro" id="IPR050361">
    <property type="entry name" value="MPP/UQCRC_Complex"/>
</dbReference>
<organism evidence="3 4">
    <name type="scientific">Hydrotalea sandarakina</name>
    <dbReference type="NCBI Taxonomy" id="1004304"/>
    <lineage>
        <taxon>Bacteria</taxon>
        <taxon>Pseudomonadati</taxon>
        <taxon>Bacteroidota</taxon>
        <taxon>Chitinophagia</taxon>
        <taxon>Chitinophagales</taxon>
        <taxon>Chitinophagaceae</taxon>
        <taxon>Hydrotalea</taxon>
    </lineage>
</organism>
<dbReference type="InterPro" id="IPR011765">
    <property type="entry name" value="Pept_M16_N"/>
</dbReference>